<dbReference type="PANTHER" id="PTHR47572">
    <property type="entry name" value="LIPOPROTEIN-RELATED"/>
    <property type="match status" value="1"/>
</dbReference>
<evidence type="ECO:0000259" key="3">
    <source>
        <dbReference type="Pfam" id="PF08450"/>
    </source>
</evidence>
<dbReference type="Proteomes" id="UP001597260">
    <property type="component" value="Unassembled WGS sequence"/>
</dbReference>
<evidence type="ECO:0000256" key="2">
    <source>
        <dbReference type="ARBA" id="ARBA00022801"/>
    </source>
</evidence>
<dbReference type="PRINTS" id="PR01790">
    <property type="entry name" value="SMP30FAMILY"/>
</dbReference>
<protein>
    <submittedName>
        <fullName evidence="4">SMP-30/gluconolactonase/LRE family protein</fullName>
    </submittedName>
</protein>
<keyword evidence="2" id="KW-0378">Hydrolase</keyword>
<dbReference type="SUPFAM" id="SSF63829">
    <property type="entry name" value="Calcium-dependent phosphotriesterase"/>
    <property type="match status" value="1"/>
</dbReference>
<reference evidence="5" key="1">
    <citation type="journal article" date="2019" name="Int. J. Syst. Evol. Microbiol.">
        <title>The Global Catalogue of Microorganisms (GCM) 10K type strain sequencing project: providing services to taxonomists for standard genome sequencing and annotation.</title>
        <authorList>
            <consortium name="The Broad Institute Genomics Platform"/>
            <consortium name="The Broad Institute Genome Sequencing Center for Infectious Disease"/>
            <person name="Wu L."/>
            <person name="Ma J."/>
        </authorList>
    </citation>
    <scope>NUCLEOTIDE SEQUENCE [LARGE SCALE GENOMIC DNA]</scope>
    <source>
        <strain evidence="5">JCM 31037</strain>
    </source>
</reference>
<evidence type="ECO:0000313" key="4">
    <source>
        <dbReference type="EMBL" id="MFD1323436.1"/>
    </source>
</evidence>
<dbReference type="InterPro" id="IPR005511">
    <property type="entry name" value="SMP-30"/>
</dbReference>
<proteinExistence type="inferred from homology"/>
<keyword evidence="5" id="KW-1185">Reference proteome</keyword>
<dbReference type="PANTHER" id="PTHR47572:SF4">
    <property type="entry name" value="LACTONASE DRP35"/>
    <property type="match status" value="1"/>
</dbReference>
<dbReference type="InterPro" id="IPR013658">
    <property type="entry name" value="SGL"/>
</dbReference>
<dbReference type="RefSeq" id="WP_377572622.1">
    <property type="nucleotide sequence ID" value="NZ_JBHTMP010000032.1"/>
</dbReference>
<feature type="domain" description="SMP-30/Gluconolactonase/LRE-like region" evidence="3">
    <location>
        <begin position="35"/>
        <end position="285"/>
    </location>
</feature>
<comment type="caution">
    <text evidence="4">The sequence shown here is derived from an EMBL/GenBank/DDBJ whole genome shotgun (WGS) entry which is preliminary data.</text>
</comment>
<dbReference type="Pfam" id="PF08450">
    <property type="entry name" value="SGL"/>
    <property type="match status" value="1"/>
</dbReference>
<organism evidence="4 5">
    <name type="scientific">Micromonospora sonneratiae</name>
    <dbReference type="NCBI Taxonomy" id="1184706"/>
    <lineage>
        <taxon>Bacteria</taxon>
        <taxon>Bacillati</taxon>
        <taxon>Actinomycetota</taxon>
        <taxon>Actinomycetes</taxon>
        <taxon>Micromonosporales</taxon>
        <taxon>Micromonosporaceae</taxon>
        <taxon>Micromonospora</taxon>
    </lineage>
</organism>
<dbReference type="Gene3D" id="2.120.10.30">
    <property type="entry name" value="TolB, C-terminal domain"/>
    <property type="match status" value="1"/>
</dbReference>
<comment type="similarity">
    <text evidence="1">Belongs to the SMP-30/CGR1 family.</text>
</comment>
<accession>A0ABW3YJ28</accession>
<evidence type="ECO:0000313" key="5">
    <source>
        <dbReference type="Proteomes" id="UP001597260"/>
    </source>
</evidence>
<gene>
    <name evidence="4" type="ORF">ACFQ4H_20310</name>
</gene>
<name>A0ABW3YJ28_9ACTN</name>
<sequence>MAYTIPAEFKLLDQRFRYCDGDFVVERLHTGARKTEGPAYFPAGRYLVWSDIPNDRLMRWDETTGAVGVFRHGSGYANGNTVDRQGRLITCEQGNRRVTRTEHDGTVTVLAERYQGKRLNSPNDVVVRADGTIWFTDPTYGITSDYEGNRADSEFGGACYVFSLDPASGDLRIVADDFCRPNGLAFSPDEQKLYIADTRQEPSHIRAFDVTADGQLTGGDIFATCDFGRFDGIRVDEAGRVWAAAWDGVHCFDTDGTLIGKLLLPESVANLTFGGPKLNHLFITAGTSVYALRVTFNGARYPQPTGTLQR</sequence>
<dbReference type="InterPro" id="IPR011042">
    <property type="entry name" value="6-blade_b-propeller_TolB-like"/>
</dbReference>
<dbReference type="InterPro" id="IPR051262">
    <property type="entry name" value="SMP-30/CGR1_Lactonase"/>
</dbReference>
<dbReference type="EMBL" id="JBHTMP010000032">
    <property type="protein sequence ID" value="MFD1323436.1"/>
    <property type="molecule type" value="Genomic_DNA"/>
</dbReference>
<evidence type="ECO:0000256" key="1">
    <source>
        <dbReference type="ARBA" id="ARBA00008853"/>
    </source>
</evidence>